<dbReference type="Proteomes" id="UP000809349">
    <property type="component" value="Unassembled WGS sequence"/>
</dbReference>
<gene>
    <name evidence="4" type="ORF">I4X03_005875</name>
</gene>
<organism evidence="4 5">
    <name type="scientific">Massilia soli</name>
    <dbReference type="NCBI Taxonomy" id="2792854"/>
    <lineage>
        <taxon>Bacteria</taxon>
        <taxon>Pseudomonadati</taxon>
        <taxon>Pseudomonadota</taxon>
        <taxon>Betaproteobacteria</taxon>
        <taxon>Burkholderiales</taxon>
        <taxon>Oxalobacteraceae</taxon>
        <taxon>Telluria group</taxon>
        <taxon>Massilia</taxon>
    </lineage>
</organism>
<dbReference type="RefSeq" id="WP_223467077.1">
    <property type="nucleotide sequence ID" value="NZ_JAFBIL020000002.1"/>
</dbReference>
<dbReference type="InterPro" id="IPR002491">
    <property type="entry name" value="ABC_transptr_periplasmic_BD"/>
</dbReference>
<dbReference type="PANTHER" id="PTHR30535">
    <property type="entry name" value="VITAMIN B12-BINDING PROTEIN"/>
    <property type="match status" value="1"/>
</dbReference>
<sequence>MTKPFHFILLALAAVIPVAHAAVSVVDDAGNRITLQQPAQRIISMSPHVTELLFAAGGGERIVGAMNFSNYPDAAKRIPLVGSNSQIDMERAVALKPDLLIVWQSGNTARQLEQLRKLGVPVFFSEPRRLDDVATSLTRLGQLLGTDAVARKAAADYRAQIAALAARHSKRPTVRVFYQIWDKPVYTLSGDHMVSDAIRLCGGENIFAGLKVKAPSVSIEAVMQANPEAIVGDEPHGPDDAGITIWKPFSTMTAVGRGNLFTLDSELLTRSGPRLPQGVAQLCERLETARKRRPSKGM</sequence>
<comment type="caution">
    <text evidence="4">The sequence shown here is derived from an EMBL/GenBank/DDBJ whole genome shotgun (WGS) entry which is preliminary data.</text>
</comment>
<keyword evidence="5" id="KW-1185">Reference proteome</keyword>
<feature type="chain" id="PRO_5045640095" evidence="2">
    <location>
        <begin position="22"/>
        <end position="298"/>
    </location>
</feature>
<evidence type="ECO:0000256" key="2">
    <source>
        <dbReference type="SAM" id="SignalP"/>
    </source>
</evidence>
<proteinExistence type="predicted"/>
<evidence type="ECO:0000313" key="4">
    <source>
        <dbReference type="EMBL" id="MBZ2206782.1"/>
    </source>
</evidence>
<dbReference type="InterPro" id="IPR050902">
    <property type="entry name" value="ABC_Transporter_SBP"/>
</dbReference>
<evidence type="ECO:0000256" key="1">
    <source>
        <dbReference type="ARBA" id="ARBA00022729"/>
    </source>
</evidence>
<name>A0ABS7SKR0_9BURK</name>
<dbReference type="Gene3D" id="3.40.50.1980">
    <property type="entry name" value="Nitrogenase molybdenum iron protein domain"/>
    <property type="match status" value="2"/>
</dbReference>
<dbReference type="Pfam" id="PF01497">
    <property type="entry name" value="Peripla_BP_2"/>
    <property type="match status" value="1"/>
</dbReference>
<dbReference type="InterPro" id="IPR054828">
    <property type="entry name" value="Vit_B12_bind_prot"/>
</dbReference>
<protein>
    <submittedName>
        <fullName evidence="4">Cobalamin-binding protein</fullName>
    </submittedName>
</protein>
<dbReference type="PROSITE" id="PS50983">
    <property type="entry name" value="FE_B12_PBP"/>
    <property type="match status" value="1"/>
</dbReference>
<feature type="signal peptide" evidence="2">
    <location>
        <begin position="1"/>
        <end position="21"/>
    </location>
</feature>
<evidence type="ECO:0000259" key="3">
    <source>
        <dbReference type="PROSITE" id="PS50983"/>
    </source>
</evidence>
<dbReference type="PANTHER" id="PTHR30535:SF34">
    <property type="entry name" value="MOLYBDATE-BINDING PROTEIN MOLA"/>
    <property type="match status" value="1"/>
</dbReference>
<dbReference type="SUPFAM" id="SSF53807">
    <property type="entry name" value="Helical backbone' metal receptor"/>
    <property type="match status" value="1"/>
</dbReference>
<evidence type="ECO:0000313" key="5">
    <source>
        <dbReference type="Proteomes" id="UP000809349"/>
    </source>
</evidence>
<dbReference type="NCBIfam" id="NF038402">
    <property type="entry name" value="TroA_like"/>
    <property type="match status" value="1"/>
</dbReference>
<accession>A0ABS7SKR0</accession>
<dbReference type="EMBL" id="JAFBIL020000002">
    <property type="protein sequence ID" value="MBZ2206782.1"/>
    <property type="molecule type" value="Genomic_DNA"/>
</dbReference>
<feature type="domain" description="Fe/B12 periplasmic-binding" evidence="3">
    <location>
        <begin position="41"/>
        <end position="290"/>
    </location>
</feature>
<keyword evidence="1 2" id="KW-0732">Signal</keyword>
<dbReference type="CDD" id="cd01144">
    <property type="entry name" value="BtuF"/>
    <property type="match status" value="1"/>
</dbReference>
<reference evidence="4 5" key="1">
    <citation type="submission" date="2021-08" db="EMBL/GenBank/DDBJ databases">
        <title>Massilia sp. R798.</title>
        <authorList>
            <person name="Baek J.H."/>
            <person name="Jung H.S."/>
            <person name="Kim K.R."/>
            <person name="Jeon C.O."/>
        </authorList>
    </citation>
    <scope>NUCLEOTIDE SEQUENCE [LARGE SCALE GENOMIC DNA]</scope>
    <source>
        <strain evidence="4 5">R798</strain>
    </source>
</reference>